<reference evidence="2" key="1">
    <citation type="journal article" date="2020" name="G3 (Bethesda)">
        <title>High-Quality Assemblies for Three Invasive Social Wasps from the &lt;i&gt;Vespula&lt;/i&gt; Genus.</title>
        <authorList>
            <person name="Harrop T.W.R."/>
            <person name="Guhlin J."/>
            <person name="McLaughlin G.M."/>
            <person name="Permina E."/>
            <person name="Stockwell P."/>
            <person name="Gilligan J."/>
            <person name="Le Lec M.F."/>
            <person name="Gruber M.A.M."/>
            <person name="Quinn O."/>
            <person name="Lovegrove M."/>
            <person name="Duncan E.J."/>
            <person name="Remnant E.J."/>
            <person name="Van Eeckhoven J."/>
            <person name="Graham B."/>
            <person name="Knapp R.A."/>
            <person name="Langford K.W."/>
            <person name="Kronenberg Z."/>
            <person name="Press M.O."/>
            <person name="Eacker S.M."/>
            <person name="Wilson-Rankin E.E."/>
            <person name="Purcell J."/>
            <person name="Lester P.J."/>
            <person name="Dearden P.K."/>
        </authorList>
    </citation>
    <scope>NUCLEOTIDE SEQUENCE</scope>
    <source>
        <strain evidence="2">Marl-1</strain>
    </source>
</reference>
<evidence type="ECO:0000256" key="1">
    <source>
        <dbReference type="SAM" id="MobiDB-lite"/>
    </source>
</evidence>
<proteinExistence type="predicted"/>
<organism evidence="2 3">
    <name type="scientific">Vespula vulgaris</name>
    <name type="common">Yellow jacket</name>
    <name type="synonym">Wasp</name>
    <dbReference type="NCBI Taxonomy" id="7454"/>
    <lineage>
        <taxon>Eukaryota</taxon>
        <taxon>Metazoa</taxon>
        <taxon>Ecdysozoa</taxon>
        <taxon>Arthropoda</taxon>
        <taxon>Hexapoda</taxon>
        <taxon>Insecta</taxon>
        <taxon>Pterygota</taxon>
        <taxon>Neoptera</taxon>
        <taxon>Endopterygota</taxon>
        <taxon>Hymenoptera</taxon>
        <taxon>Apocrita</taxon>
        <taxon>Aculeata</taxon>
        <taxon>Vespoidea</taxon>
        <taxon>Vespidae</taxon>
        <taxon>Vespinae</taxon>
        <taxon>Vespula</taxon>
    </lineage>
</organism>
<evidence type="ECO:0000313" key="3">
    <source>
        <dbReference type="Proteomes" id="UP000614350"/>
    </source>
</evidence>
<keyword evidence="3" id="KW-1185">Reference proteome</keyword>
<dbReference type="EMBL" id="JACSEA010000002">
    <property type="protein sequence ID" value="KAF7408460.1"/>
    <property type="molecule type" value="Genomic_DNA"/>
</dbReference>
<feature type="region of interest" description="Disordered" evidence="1">
    <location>
        <begin position="89"/>
        <end position="138"/>
    </location>
</feature>
<protein>
    <submittedName>
        <fullName evidence="2">Uncharacterized protein</fullName>
    </submittedName>
</protein>
<gene>
    <name evidence="2" type="ORF">HZH66_002997</name>
</gene>
<accession>A0A834KKT2</accession>
<feature type="compositionally biased region" description="Basic and acidic residues" evidence="1">
    <location>
        <begin position="114"/>
        <end position="124"/>
    </location>
</feature>
<comment type="caution">
    <text evidence="2">The sequence shown here is derived from an EMBL/GenBank/DDBJ whole genome shotgun (WGS) entry which is preliminary data.</text>
</comment>
<name>A0A834KKT2_VESVU</name>
<sequence>MQTVAFRFSKGKWRLRRQTPGAFAEEGCRLVAEGYPLVRSLARRSDIWKNWYRRKLKVNRLSISSESSNSSRATGRLIDSGRIVEGGTKAGWKVDFPSQKRVEQKGKTRRKGGRRDGRGIREIDEGGVTANEDKPYQG</sequence>
<dbReference type="Proteomes" id="UP000614350">
    <property type="component" value="Unassembled WGS sequence"/>
</dbReference>
<dbReference type="AlphaFoldDB" id="A0A834KKT2"/>
<evidence type="ECO:0000313" key="2">
    <source>
        <dbReference type="EMBL" id="KAF7408460.1"/>
    </source>
</evidence>